<protein>
    <submittedName>
        <fullName evidence="1">Uncharacterized protein</fullName>
    </submittedName>
</protein>
<name>A0AA38NXC3_9AGAR</name>
<gene>
    <name evidence="1" type="ORF">F5878DRAFT_498626</name>
</gene>
<feature type="non-terminal residue" evidence="1">
    <location>
        <position position="1"/>
    </location>
</feature>
<accession>A0AA38NXC3</accession>
<organism evidence="1 2">
    <name type="scientific">Lentinula raphanica</name>
    <dbReference type="NCBI Taxonomy" id="153919"/>
    <lineage>
        <taxon>Eukaryota</taxon>
        <taxon>Fungi</taxon>
        <taxon>Dikarya</taxon>
        <taxon>Basidiomycota</taxon>
        <taxon>Agaricomycotina</taxon>
        <taxon>Agaricomycetes</taxon>
        <taxon>Agaricomycetidae</taxon>
        <taxon>Agaricales</taxon>
        <taxon>Marasmiineae</taxon>
        <taxon>Omphalotaceae</taxon>
        <taxon>Lentinula</taxon>
    </lineage>
</organism>
<reference evidence="1" key="1">
    <citation type="submission" date="2022-08" db="EMBL/GenBank/DDBJ databases">
        <authorList>
            <consortium name="DOE Joint Genome Institute"/>
            <person name="Min B."/>
            <person name="Riley R."/>
            <person name="Sierra-Patev S."/>
            <person name="Naranjo-Ortiz M."/>
            <person name="Looney B."/>
            <person name="Konkel Z."/>
            <person name="Slot J.C."/>
            <person name="Sakamoto Y."/>
            <person name="Steenwyk J.L."/>
            <person name="Rokas A."/>
            <person name="Carro J."/>
            <person name="Camarero S."/>
            <person name="Ferreira P."/>
            <person name="Molpeceres G."/>
            <person name="Ruiz-Duenas F.J."/>
            <person name="Serrano A."/>
            <person name="Henrissat B."/>
            <person name="Drula E."/>
            <person name="Hughes K.W."/>
            <person name="Mata J.L."/>
            <person name="Ishikawa N.K."/>
            <person name="Vargas-Isla R."/>
            <person name="Ushijima S."/>
            <person name="Smith C.A."/>
            <person name="Ahrendt S."/>
            <person name="Andreopoulos W."/>
            <person name="He G."/>
            <person name="Labutti K."/>
            <person name="Lipzen A."/>
            <person name="Ng V."/>
            <person name="Sandor L."/>
            <person name="Barry K."/>
            <person name="Martinez A.T."/>
            <person name="Xiao Y."/>
            <person name="Gibbons J.G."/>
            <person name="Terashima K."/>
            <person name="Hibbett D.S."/>
            <person name="Grigoriev I.V."/>
        </authorList>
    </citation>
    <scope>NUCLEOTIDE SEQUENCE</scope>
    <source>
        <strain evidence="1">TFB9207</strain>
    </source>
</reference>
<feature type="non-terminal residue" evidence="1">
    <location>
        <position position="52"/>
    </location>
</feature>
<dbReference type="EMBL" id="MU807045">
    <property type="protein sequence ID" value="KAJ3832198.1"/>
    <property type="molecule type" value="Genomic_DNA"/>
</dbReference>
<evidence type="ECO:0000313" key="1">
    <source>
        <dbReference type="EMBL" id="KAJ3832198.1"/>
    </source>
</evidence>
<dbReference type="Proteomes" id="UP001163846">
    <property type="component" value="Unassembled WGS sequence"/>
</dbReference>
<proteinExistence type="predicted"/>
<comment type="caution">
    <text evidence="1">The sequence shown here is derived from an EMBL/GenBank/DDBJ whole genome shotgun (WGS) entry which is preliminary data.</text>
</comment>
<evidence type="ECO:0000313" key="2">
    <source>
        <dbReference type="Proteomes" id="UP001163846"/>
    </source>
</evidence>
<keyword evidence="2" id="KW-1185">Reference proteome</keyword>
<dbReference type="AlphaFoldDB" id="A0AA38NXC3"/>
<sequence>LFTVTCDNASANTAMLEDLEYQLEHFLGKKMHVRCFTHTVNLAAKGVLQPFE</sequence>